<name>A0ABV8B196_9BACI</name>
<dbReference type="PIRSF" id="PIRSF006078">
    <property type="entry name" value="GlxK"/>
    <property type="match status" value="1"/>
</dbReference>
<gene>
    <name evidence="5" type="ORF">ACFOU2_11385</name>
</gene>
<accession>A0ABV8B196</accession>
<evidence type="ECO:0000256" key="4">
    <source>
        <dbReference type="PIRNR" id="PIRNR006078"/>
    </source>
</evidence>
<sequence length="375" mass="39689">MDVIIAPDSFKGSLSSMEAAEAIEKGMKRAHEGLTLTKIPIADGGEGTVDALIAILGGRKIEEVVEDPLGRNIQASFGWVPSKKIAVIETAAASGLPLLAKDELNPYEASTYGTGQLLKRALDFGPEQVIIGLGGSATVDAGVGFLQALGVTFLDEKGYEIRGNGKALGQISSIDVSNLDKRLASIQIQIASDVTNPLLGRNGAVAVFGPQKGVTNIEEFEKMMEQYASVVVKTIGEDMRSREGSGAAGGFGFSLQSFLKVEMKRGLSLIADLGNLENKIKESSLVITGEGKIDVQSLFGKVPVGIAKVAQSHQVPCVAFSGCVEGESALFEKEGLSAVYPIANRPMTLEQSMKQGAYLLEEAAYRFTKSIFLLK</sequence>
<evidence type="ECO:0000256" key="2">
    <source>
        <dbReference type="ARBA" id="ARBA00022679"/>
    </source>
</evidence>
<comment type="similarity">
    <text evidence="1 4">Belongs to the glycerate kinase type-1 family.</text>
</comment>
<dbReference type="InterPro" id="IPR018197">
    <property type="entry name" value="Glycerate_kinase_RE-like"/>
</dbReference>
<protein>
    <submittedName>
        <fullName evidence="5">Glycerate kinase</fullName>
        <ecNumber evidence="5">2.7.1.31</ecNumber>
    </submittedName>
</protein>
<dbReference type="NCBIfam" id="TIGR00045">
    <property type="entry name" value="glycerate kinase"/>
    <property type="match status" value="1"/>
</dbReference>
<proteinExistence type="inferred from homology"/>
<evidence type="ECO:0000313" key="6">
    <source>
        <dbReference type="Proteomes" id="UP001595752"/>
    </source>
</evidence>
<evidence type="ECO:0000256" key="1">
    <source>
        <dbReference type="ARBA" id="ARBA00006284"/>
    </source>
</evidence>
<comment type="caution">
    <text evidence="5">The sequence shown here is derived from an EMBL/GenBank/DDBJ whole genome shotgun (WGS) entry which is preliminary data.</text>
</comment>
<keyword evidence="3 4" id="KW-0418">Kinase</keyword>
<evidence type="ECO:0000256" key="3">
    <source>
        <dbReference type="ARBA" id="ARBA00022777"/>
    </source>
</evidence>
<reference evidence="6" key="1">
    <citation type="journal article" date="2019" name="Int. J. Syst. Evol. Microbiol.">
        <title>The Global Catalogue of Microorganisms (GCM) 10K type strain sequencing project: providing services to taxonomists for standard genome sequencing and annotation.</title>
        <authorList>
            <consortium name="The Broad Institute Genomics Platform"/>
            <consortium name="The Broad Institute Genome Sequencing Center for Infectious Disease"/>
            <person name="Wu L."/>
            <person name="Ma J."/>
        </authorList>
    </citation>
    <scope>NUCLEOTIDE SEQUENCE [LARGE SCALE GENOMIC DNA]</scope>
    <source>
        <strain evidence="6">CCUG 61889</strain>
    </source>
</reference>
<evidence type="ECO:0000313" key="5">
    <source>
        <dbReference type="EMBL" id="MFC3884058.1"/>
    </source>
</evidence>
<dbReference type="EC" id="2.7.1.31" evidence="5"/>
<dbReference type="SUPFAM" id="SSF110738">
    <property type="entry name" value="Glycerate kinase I"/>
    <property type="match status" value="1"/>
</dbReference>
<dbReference type="Gene3D" id="3.40.50.10350">
    <property type="entry name" value="Glycerate kinase, domain 1"/>
    <property type="match status" value="1"/>
</dbReference>
<organism evidence="5 6">
    <name type="scientific">Bacillus songklensis</name>
    <dbReference type="NCBI Taxonomy" id="1069116"/>
    <lineage>
        <taxon>Bacteria</taxon>
        <taxon>Bacillati</taxon>
        <taxon>Bacillota</taxon>
        <taxon>Bacilli</taxon>
        <taxon>Bacillales</taxon>
        <taxon>Bacillaceae</taxon>
        <taxon>Bacillus</taxon>
    </lineage>
</organism>
<dbReference type="EMBL" id="JBHRZT010000052">
    <property type="protein sequence ID" value="MFC3884058.1"/>
    <property type="molecule type" value="Genomic_DNA"/>
</dbReference>
<dbReference type="InterPro" id="IPR018193">
    <property type="entry name" value="Glyc_kinase_flavodox-like_fold"/>
</dbReference>
<keyword evidence="6" id="KW-1185">Reference proteome</keyword>
<dbReference type="InterPro" id="IPR036129">
    <property type="entry name" value="Glycerate_kinase_sf"/>
</dbReference>
<dbReference type="Pfam" id="PF02595">
    <property type="entry name" value="Gly_kinase"/>
    <property type="match status" value="1"/>
</dbReference>
<dbReference type="InterPro" id="IPR004381">
    <property type="entry name" value="Glycerate_kinase"/>
</dbReference>
<dbReference type="PANTHER" id="PTHR21599:SF0">
    <property type="entry name" value="GLYCERATE KINASE"/>
    <property type="match status" value="1"/>
</dbReference>
<dbReference type="Gene3D" id="3.90.1510.10">
    <property type="entry name" value="Glycerate kinase, domain 2"/>
    <property type="match status" value="1"/>
</dbReference>
<dbReference type="RefSeq" id="WP_377915151.1">
    <property type="nucleotide sequence ID" value="NZ_JBHRZT010000052.1"/>
</dbReference>
<dbReference type="GO" id="GO:0008887">
    <property type="term" value="F:glycerate kinase activity"/>
    <property type="evidence" value="ECO:0007669"/>
    <property type="project" value="UniProtKB-EC"/>
</dbReference>
<dbReference type="Proteomes" id="UP001595752">
    <property type="component" value="Unassembled WGS sequence"/>
</dbReference>
<dbReference type="PANTHER" id="PTHR21599">
    <property type="entry name" value="GLYCERATE KINASE"/>
    <property type="match status" value="1"/>
</dbReference>
<keyword evidence="2 4" id="KW-0808">Transferase</keyword>